<dbReference type="EMBL" id="CAJFCW020000005">
    <property type="protein sequence ID" value="CAG9117266.1"/>
    <property type="molecule type" value="Genomic_DNA"/>
</dbReference>
<gene>
    <name evidence="7" type="ORF">BOKJ2_LOCUS9981</name>
</gene>
<keyword evidence="8" id="KW-1185">Reference proteome</keyword>
<dbReference type="InterPro" id="IPR029058">
    <property type="entry name" value="AB_hydrolase_fold"/>
</dbReference>
<comment type="caution">
    <text evidence="7">The sequence shown here is derived from an EMBL/GenBank/DDBJ whole genome shotgun (WGS) entry which is preliminary data.</text>
</comment>
<keyword evidence="3 4" id="KW-0378">Hydrolase</keyword>
<dbReference type="Proteomes" id="UP000783686">
    <property type="component" value="Unassembled WGS sequence"/>
</dbReference>
<evidence type="ECO:0000256" key="1">
    <source>
        <dbReference type="ARBA" id="ARBA00005964"/>
    </source>
</evidence>
<keyword evidence="5" id="KW-0472">Membrane</keyword>
<keyword evidence="4" id="KW-0732">Signal</keyword>
<dbReference type="InterPro" id="IPR019826">
    <property type="entry name" value="Carboxylesterase_B_AS"/>
</dbReference>
<evidence type="ECO:0000313" key="8">
    <source>
        <dbReference type="Proteomes" id="UP000614601"/>
    </source>
</evidence>
<evidence type="ECO:0000256" key="3">
    <source>
        <dbReference type="ARBA" id="ARBA00022801"/>
    </source>
</evidence>
<feature type="chain" id="PRO_5035956951" description="Carboxylic ester hydrolase" evidence="4">
    <location>
        <begin position="17"/>
        <end position="595"/>
    </location>
</feature>
<feature type="signal peptide" evidence="4">
    <location>
        <begin position="1"/>
        <end position="16"/>
    </location>
</feature>
<evidence type="ECO:0000256" key="5">
    <source>
        <dbReference type="SAM" id="Phobius"/>
    </source>
</evidence>
<protein>
    <recommendedName>
        <fullName evidence="4">Carboxylic ester hydrolase</fullName>
        <ecNumber evidence="4">3.1.1.-</ecNumber>
    </recommendedName>
</protein>
<dbReference type="EC" id="3.1.1.-" evidence="4"/>
<dbReference type="InterPro" id="IPR002018">
    <property type="entry name" value="CarbesteraseB"/>
</dbReference>
<organism evidence="7 8">
    <name type="scientific">Bursaphelenchus okinawaensis</name>
    <dbReference type="NCBI Taxonomy" id="465554"/>
    <lineage>
        <taxon>Eukaryota</taxon>
        <taxon>Metazoa</taxon>
        <taxon>Ecdysozoa</taxon>
        <taxon>Nematoda</taxon>
        <taxon>Chromadorea</taxon>
        <taxon>Rhabditida</taxon>
        <taxon>Tylenchina</taxon>
        <taxon>Tylenchomorpha</taxon>
        <taxon>Aphelenchoidea</taxon>
        <taxon>Aphelenchoididae</taxon>
        <taxon>Bursaphelenchus</taxon>
    </lineage>
</organism>
<dbReference type="Gene3D" id="3.40.50.1820">
    <property type="entry name" value="alpha/beta hydrolase"/>
    <property type="match status" value="1"/>
</dbReference>
<dbReference type="PANTHER" id="PTHR45580">
    <property type="entry name" value="PROTEIN CBG05369"/>
    <property type="match status" value="1"/>
</dbReference>
<dbReference type="GO" id="GO:0052689">
    <property type="term" value="F:carboxylic ester hydrolase activity"/>
    <property type="evidence" value="ECO:0007669"/>
    <property type="project" value="UniProtKB-KW"/>
</dbReference>
<feature type="domain" description="Carboxylesterase type B" evidence="6">
    <location>
        <begin position="33"/>
        <end position="490"/>
    </location>
</feature>
<dbReference type="PROSITE" id="PS00122">
    <property type="entry name" value="CARBOXYLESTERASE_B_1"/>
    <property type="match status" value="1"/>
</dbReference>
<keyword evidence="2" id="KW-0719">Serine esterase</keyword>
<dbReference type="SUPFAM" id="SSF53474">
    <property type="entry name" value="alpha/beta-Hydrolases"/>
    <property type="match status" value="1"/>
</dbReference>
<dbReference type="Proteomes" id="UP000614601">
    <property type="component" value="Unassembled WGS sequence"/>
</dbReference>
<reference evidence="7" key="1">
    <citation type="submission" date="2020-09" db="EMBL/GenBank/DDBJ databases">
        <authorList>
            <person name="Kikuchi T."/>
        </authorList>
    </citation>
    <scope>NUCLEOTIDE SEQUENCE</scope>
    <source>
        <strain evidence="7">SH1</strain>
    </source>
</reference>
<accession>A0A811L212</accession>
<keyword evidence="5" id="KW-1133">Transmembrane helix</keyword>
<name>A0A811L212_9BILA</name>
<dbReference type="OrthoDB" id="19653at2759"/>
<evidence type="ECO:0000313" key="7">
    <source>
        <dbReference type="EMBL" id="CAD5223113.1"/>
    </source>
</evidence>
<sequence>MKFFIFAIATFTLVNGDADYAFGVDVENATKVKVELSQGTIQGYELKTDLGTANVFKKVPYIEPPVGELRFHAPVPAKFWNGVLDATKPAPACPQNYTKMSNYTLKYVQEQSEDCVYLNVYAGQQCNADNPCTVVFYIHGGEDQYGTPREFNDVEIVRHFAGKGIVWVLPSFRLGILGWMDIGPQKWPDAPYNAGLLDIIQAFRWTQREISAFGGNTRDIVLFGHSSGGHLGSALLSSVAIEPRAFSRAILFSPGSIAHAHLNRPRSQYILEEVGCYLDDKLNPLNFTARLDCMRKVPVEQLINAGVPLENQRPNGYSGAQPDGYTYLEPTVKGFEERWHPLPLLIGVSTQENDLDVGYNDTDVCLHYVNLLCPHRQDECAQKCRERYSKHRDLPISASFVHAFSWILGLVNTNKGAPTWYQVWDQYHANAHADELIFAFGLNAEEGFHRKNVGHQIMKKFFPRLLRNFILKEELIEDWRPMDENGRNYYYNNIKAIGKPSNYTIVQKPHFVAGQIFDEPAIDFWWRDLAHIHTHKEDHDKPHPPPPPPPHPDDIRGVPLWIFITVIIITIILAMSLFVVIGVPIIWKTRQSNKH</sequence>
<dbReference type="AlphaFoldDB" id="A0A811L212"/>
<dbReference type="EMBL" id="CAJFDH010000005">
    <property type="protein sequence ID" value="CAD5223113.1"/>
    <property type="molecule type" value="Genomic_DNA"/>
</dbReference>
<comment type="similarity">
    <text evidence="1 4">Belongs to the type-B carboxylesterase/lipase family.</text>
</comment>
<keyword evidence="5" id="KW-0812">Transmembrane</keyword>
<proteinExistence type="inferred from homology"/>
<evidence type="ECO:0000256" key="4">
    <source>
        <dbReference type="RuleBase" id="RU361235"/>
    </source>
</evidence>
<evidence type="ECO:0000256" key="2">
    <source>
        <dbReference type="ARBA" id="ARBA00022487"/>
    </source>
</evidence>
<feature type="transmembrane region" description="Helical" evidence="5">
    <location>
        <begin position="560"/>
        <end position="587"/>
    </location>
</feature>
<dbReference type="Pfam" id="PF00135">
    <property type="entry name" value="COesterase"/>
    <property type="match status" value="1"/>
</dbReference>
<dbReference type="PANTHER" id="PTHR45580:SF6">
    <property type="entry name" value="CARBOXYLESTERASE TYPE B DOMAIN-CONTAINING PROTEIN"/>
    <property type="match status" value="1"/>
</dbReference>
<evidence type="ECO:0000259" key="6">
    <source>
        <dbReference type="Pfam" id="PF00135"/>
    </source>
</evidence>